<organism evidence="8 9">
    <name type="scientific">Rothia mucilaginosa (strain DY-18)</name>
    <name type="common">Stomatococcus mucilaginosus</name>
    <dbReference type="NCBI Taxonomy" id="680646"/>
    <lineage>
        <taxon>Bacteria</taxon>
        <taxon>Bacillati</taxon>
        <taxon>Actinomycetota</taxon>
        <taxon>Actinomycetes</taxon>
        <taxon>Micrococcales</taxon>
        <taxon>Micrococcaceae</taxon>
        <taxon>Rothia</taxon>
    </lineage>
</organism>
<feature type="coiled-coil region" evidence="5">
    <location>
        <begin position="361"/>
        <end position="388"/>
    </location>
</feature>
<dbReference type="GO" id="GO:0016020">
    <property type="term" value="C:membrane"/>
    <property type="evidence" value="ECO:0007669"/>
    <property type="project" value="UniProtKB-SubCell"/>
</dbReference>
<dbReference type="InterPro" id="IPR036249">
    <property type="entry name" value="Thioredoxin-like_sf"/>
</dbReference>
<dbReference type="GO" id="GO:0030416">
    <property type="term" value="P:methylamine metabolic process"/>
    <property type="evidence" value="ECO:0007669"/>
    <property type="project" value="InterPro"/>
</dbReference>
<reference evidence="9" key="1">
    <citation type="submission" date="2009-07" db="EMBL/GenBank/DDBJ databases">
        <title>Complete genome sequence of Rothia mucilaginosa DJ.</title>
        <authorList>
            <person name="Yamane K."/>
            <person name="Nambu T."/>
            <person name="Mashimo C."/>
            <person name="Sugimori C."/>
            <person name="Yamanaka T."/>
            <person name="Leung K."/>
            <person name="Fukushima H."/>
        </authorList>
    </citation>
    <scope>NUCLEOTIDE SEQUENCE [LARGE SCALE GENOMIC DNA]</scope>
    <source>
        <strain evidence="9">DY-18</strain>
    </source>
</reference>
<feature type="transmembrane region" description="Helical" evidence="6">
    <location>
        <begin position="112"/>
        <end position="135"/>
    </location>
</feature>
<evidence type="ECO:0000256" key="2">
    <source>
        <dbReference type="ARBA" id="ARBA00022692"/>
    </source>
</evidence>
<reference evidence="8 9" key="3">
    <citation type="journal article" date="2010" name="Sequencing">
        <title>Complete Genome Sequence of Rothia mucilaginosa DY-18: A Clinical Isolate with Dense Meshwork-Like Structures from a Persistent Apical Periodontitis Lesion.</title>
        <authorList>
            <person name="Yamane K."/>
            <person name="Nambu T."/>
            <person name="Yamanaka T."/>
            <person name="Mashimo C."/>
            <person name="Sugimori C."/>
            <person name="Leung K.-P."/>
            <person name="Fukushima H."/>
        </authorList>
    </citation>
    <scope>NUCLEOTIDE SEQUENCE [LARGE SCALE GENOMIC DNA]</scope>
    <source>
        <strain evidence="8 9">DY-18</strain>
    </source>
</reference>
<proteinExistence type="predicted"/>
<evidence type="ECO:0000256" key="1">
    <source>
        <dbReference type="ARBA" id="ARBA00004141"/>
    </source>
</evidence>
<dbReference type="Pfam" id="PF07291">
    <property type="entry name" value="MauE"/>
    <property type="match status" value="1"/>
</dbReference>
<dbReference type="KEGG" id="rmu:RMDY18_17040"/>
<evidence type="ECO:0000256" key="3">
    <source>
        <dbReference type="ARBA" id="ARBA00022989"/>
    </source>
</evidence>
<feature type="transmembrane region" description="Helical" evidence="6">
    <location>
        <begin position="36"/>
        <end position="58"/>
    </location>
</feature>
<keyword evidence="5" id="KW-0175">Coiled coil</keyword>
<keyword evidence="9" id="KW-1185">Reference proteome</keyword>
<dbReference type="InterPro" id="IPR009908">
    <property type="entry name" value="Methylamine_util_MauE"/>
</dbReference>
<dbReference type="SUPFAM" id="SSF52833">
    <property type="entry name" value="Thioredoxin-like"/>
    <property type="match status" value="1"/>
</dbReference>
<evidence type="ECO:0000313" key="9">
    <source>
        <dbReference type="Proteomes" id="UP000001883"/>
    </source>
</evidence>
<evidence type="ECO:0000313" key="8">
    <source>
        <dbReference type="EMBL" id="BAI65536.1"/>
    </source>
</evidence>
<feature type="transmembrane region" description="Helical" evidence="6">
    <location>
        <begin position="87"/>
        <end position="106"/>
    </location>
</feature>
<reference evidence="8 9" key="2">
    <citation type="journal article" date="2010" name="J Osaka Dent Univ">
        <title>Isolation and identification of Rothia mucilaginosa from persistent apical periodontitis lesions.</title>
        <authorList>
            <person name="Yamane K."/>
            <person name="Yoshida M."/>
            <person name="Fujihira T."/>
            <person name="Baba T."/>
            <person name="Tsuji N."/>
            <person name="Hayashi H."/>
            <person name="Sugimori C."/>
            <person name="Yamanaka T."/>
            <person name="Mashimo C."/>
            <person name="Nambu T."/>
            <person name="Kawai H."/>
            <person name="Fukushima H."/>
        </authorList>
    </citation>
    <scope>NUCLEOTIDE SEQUENCE [LARGE SCALE GENOMIC DNA]</scope>
    <source>
        <strain evidence="8 9">DY-18</strain>
    </source>
</reference>
<dbReference type="UniPathway" id="UPA00895"/>
<dbReference type="AlphaFoldDB" id="D2NPG8"/>
<feature type="domain" description="Methylamine utilisation protein MauE" evidence="7">
    <location>
        <begin position="45"/>
        <end position="171"/>
    </location>
</feature>
<dbReference type="eggNOG" id="COG0526">
    <property type="taxonomic scope" value="Bacteria"/>
</dbReference>
<gene>
    <name evidence="8" type="ordered locus">RMDY18_17040</name>
</gene>
<keyword evidence="3 6" id="KW-1133">Transmembrane helix</keyword>
<accession>D2NPG8</accession>
<evidence type="ECO:0000256" key="6">
    <source>
        <dbReference type="SAM" id="Phobius"/>
    </source>
</evidence>
<dbReference type="HOGENOM" id="CLU_066818_0_0_11"/>
<keyword evidence="4 6" id="KW-0472">Membrane</keyword>
<dbReference type="STRING" id="680646.RMDY18_17040"/>
<comment type="subcellular location">
    <subcellularLocation>
        <location evidence="1">Membrane</location>
        <topology evidence="1">Multi-pass membrane protein</topology>
    </subcellularLocation>
</comment>
<dbReference type="Proteomes" id="UP000001883">
    <property type="component" value="Chromosome"/>
</dbReference>
<keyword evidence="2 6" id="KW-0812">Transmembrane</keyword>
<protein>
    <recommendedName>
        <fullName evidence="7">Methylamine utilisation protein MauE domain-containing protein</fullName>
    </recommendedName>
</protein>
<name>D2NPG8_ROTMD</name>
<sequence>MQGVKSCIARRHVERFVLPKNCCCRLLFSHTHSRSFMLTVSTVPLVLCTALVALTLLISGIAKAKDPQSTVTGIQNLGLEKIAPTRAVSLVLPWFEIVVAAVLLLSPVRLPVVIASGLALILMLFYTVVIARALATGRTGSCNCFGSESNAPVSRYTLVRNIALLLAAAGAHTSALRGGTGVVSTLLGLGNGGWTWVFGAALIAVTLEAVRRGDALAQPEPQAQVILPEPVYDENGEEQYVRMPIPHAALYLENGRHTNLRALAKNQARVLVFVSATCAGCVKFLKTMASWQERLPQVALHPVYSSLESLQTSRNAGTLPEGLTPLIDREAGARANFGNGVPLAVVLGADGLLAGGPVAGNEQVEALLTDIEEQFAEAARLAEEERQEQMRKAFAAGPSNVEGDHL</sequence>
<evidence type="ECO:0000256" key="4">
    <source>
        <dbReference type="ARBA" id="ARBA00023136"/>
    </source>
</evidence>
<evidence type="ECO:0000259" key="7">
    <source>
        <dbReference type="Pfam" id="PF07291"/>
    </source>
</evidence>
<dbReference type="EMBL" id="AP011540">
    <property type="protein sequence ID" value="BAI65536.1"/>
    <property type="molecule type" value="Genomic_DNA"/>
</dbReference>
<evidence type="ECO:0000256" key="5">
    <source>
        <dbReference type="SAM" id="Coils"/>
    </source>
</evidence>